<organism evidence="21 22">
    <name type="scientific">Larimichthys crocea</name>
    <name type="common">Large yellow croaker</name>
    <name type="synonym">Pseudosciaena crocea</name>
    <dbReference type="NCBI Taxonomy" id="215358"/>
    <lineage>
        <taxon>Eukaryota</taxon>
        <taxon>Metazoa</taxon>
        <taxon>Chordata</taxon>
        <taxon>Craniata</taxon>
        <taxon>Vertebrata</taxon>
        <taxon>Euteleostomi</taxon>
        <taxon>Actinopterygii</taxon>
        <taxon>Neopterygii</taxon>
        <taxon>Teleostei</taxon>
        <taxon>Neoteleostei</taxon>
        <taxon>Acanthomorphata</taxon>
        <taxon>Eupercaria</taxon>
        <taxon>Sciaenidae</taxon>
        <taxon>Larimichthys</taxon>
    </lineage>
</organism>
<keyword evidence="22" id="KW-1185">Reference proteome</keyword>
<dbReference type="Gene3D" id="2.60.120.680">
    <property type="entry name" value="GOLD domain"/>
    <property type="match status" value="1"/>
</dbReference>
<keyword evidence="11" id="KW-0458">Lysosome</keyword>
<dbReference type="GO" id="GO:0005776">
    <property type="term" value="C:autophagosome"/>
    <property type="evidence" value="ECO:0007669"/>
    <property type="project" value="UniProtKB-SubCell"/>
</dbReference>
<dbReference type="InterPro" id="IPR047336">
    <property type="entry name" value="RUN_FYCO1"/>
</dbReference>
<dbReference type="CDD" id="cd17698">
    <property type="entry name" value="RUN_FYCO1"/>
    <property type="match status" value="1"/>
</dbReference>
<feature type="compositionally biased region" description="Polar residues" evidence="17">
    <location>
        <begin position="652"/>
        <end position="662"/>
    </location>
</feature>
<feature type="compositionally biased region" description="Polar residues" evidence="17">
    <location>
        <begin position="1329"/>
        <end position="1338"/>
    </location>
</feature>
<keyword evidence="5" id="KW-0479">Metal-binding</keyword>
<dbReference type="CDD" id="cd15726">
    <property type="entry name" value="FYVE_FYCO1"/>
    <property type="match status" value="1"/>
</dbReference>
<keyword evidence="9" id="KW-0007">Acetylation</keyword>
<dbReference type="PROSITE" id="PS50178">
    <property type="entry name" value="ZF_FYVE"/>
    <property type="match status" value="1"/>
</dbReference>
<evidence type="ECO:0000313" key="21">
    <source>
        <dbReference type="EMBL" id="KAE8294245.1"/>
    </source>
</evidence>
<keyword evidence="10 16" id="KW-0175">Coiled coil</keyword>
<dbReference type="PROSITE" id="PS50826">
    <property type="entry name" value="RUN"/>
    <property type="match status" value="1"/>
</dbReference>
<sequence>MAVGATVGESQLQRIIRDLHEAVSELAKEYRESGEPITDDSTNLHKFSYKLEYLLQFDQKEKTTFLGTKKDYWDYFYDCLAKIKGANDGIRFVRSITELKTSLGKGRAFIRYSLVHQRLADTLQQCLMNQRVTSDWYYARSPFLKPHLSVDIISHLYELNEVQFDVASRGHDLDASWPTFARRTLGGANSPGHFWKPPSRSSSINSLASTYSQQAHEFPSSPDYGQGLMNDLNESLPACREDASTVEDLRLELDQSELKQRELLDKMQQLGDEAAELRSVVVELQRQLDMSLSAQEKQQGLQGELKAVQGREEALSREVEVFINREKARKAEQQLLQEKLATAEGKNIELLAKLDGVLNEKGQQATSYFDSAQKIHELLDRLKEAEKGKMEAVAELEEKKREAERLEDELRVKEASARDGETKLEALVASASEEKTKLEVKVEEQCSALDKLQGALTVREKEASNLQRQLQDLQRSLDEKEEEVEDVKRRAHQDKDEMQKHADGLKESLEAQVTALKEQLKGKETELTSSCETLQQLESKNQSLTKEKDKLTTNIVELESNVKEKATKIEDYKTQCANLMELNEKLLTTVKRNEELKKEMAENRVVLENELAALRASEKQLRSQLDDTKMTVDEKEKHLREENHKLDESLQRATMATKVSESTSKRLEQENQSLKEEQDTVKAALSRMQADLKGVYEQIGELEKNLGASRKNEATLQEQLQAKEAQLESKEKNLVELQSRLKALEAREKELQIAKADVETTCAKQTAVIERITSERQAMKKSQLERSAVQAKESQEVTGKLTVVEGQLEVSMKEVSRLQAEILDLRVQAKRSEEEKLKSQAQLEVTEAQRNELRTLTEQLKSQTEALNQRHITELMEYKKKEQALIEQRDREVASHAELAISVAAIRAELSSLKAENDRLATENSEIREGLHRANTEMAELGMTICKLSAEKEEVREHWEGDTARIEELEKEVERIEETMTELRLENTKLKEELAEKEGLPESVVELQEQLEKSRNQVQSAKDSSREEAEAIRFQMSSESMNHQVQMKSVNEQLDKVRAQLAEELKNVSSLRAKVSELEAVNEQYLQLTGEKDAHITKTEETILEGEREIQQLRNAVTSAEEAHLAMQTACEELKQKLNKTEADKQNLCLTMAAEIDDLNRTKTNLEERLIELIRDKDALWQKSDALEFEQKLRAEERWWLVDKEATHCLSCQGQFTWYLRRHHCRLCGRIFCYYCSNNFVLTKQSGKKERCCGECYTQNSAVVERFTEAELSPSDTQPPPLGAGPQPPPERAPYKPMPRVTVSDPSNRSEDGVFDIITEEEVNGVYDSDTNSQTTGGSQEGEQDRHPHIGTGDVSPDDPEEHVPTVQDSEIYLLKSGEVTMAVSLSVDDISQFGDGSRELFIKSSCYSVITVEVCDSGQTISWIFSSEPKSISFSVVYRESTDAQVEQSKVLIPLTRCNSHKETIQGQLKVRHPGFYMLVFDNSFSRFISKKVFYQLTMEKPIIYDGSDFP</sequence>
<dbReference type="SMART" id="SM00064">
    <property type="entry name" value="FYVE"/>
    <property type="match status" value="1"/>
</dbReference>
<dbReference type="GO" id="GO:0072383">
    <property type="term" value="P:plus-end-directed vesicle transport along microtubule"/>
    <property type="evidence" value="ECO:0007669"/>
    <property type="project" value="TreeGrafter"/>
</dbReference>
<keyword evidence="6" id="KW-0967">Endosome</keyword>
<feature type="compositionally biased region" description="Basic and acidic residues" evidence="17">
    <location>
        <begin position="663"/>
        <end position="677"/>
    </location>
</feature>
<keyword evidence="4" id="KW-0597">Phosphoprotein</keyword>
<dbReference type="PANTHER" id="PTHR46753">
    <property type="entry name" value="FYVE AND COILED-COIL DOMAIN-CONTAINING PROTEIN 1"/>
    <property type="match status" value="1"/>
</dbReference>
<evidence type="ECO:0000256" key="16">
    <source>
        <dbReference type="SAM" id="Coils"/>
    </source>
</evidence>
<evidence type="ECO:0000256" key="8">
    <source>
        <dbReference type="ARBA" id="ARBA00022833"/>
    </source>
</evidence>
<dbReference type="GO" id="GO:0005764">
    <property type="term" value="C:lysosome"/>
    <property type="evidence" value="ECO:0007669"/>
    <property type="project" value="UniProtKB-SubCell"/>
</dbReference>
<dbReference type="Proteomes" id="UP000424527">
    <property type="component" value="Unassembled WGS sequence"/>
</dbReference>
<evidence type="ECO:0000256" key="3">
    <source>
        <dbReference type="ARBA" id="ARBA00004419"/>
    </source>
</evidence>
<name>A0A6G0IRV1_LARCR</name>
<feature type="region of interest" description="Disordered" evidence="17">
    <location>
        <begin position="1270"/>
        <end position="1364"/>
    </location>
</feature>
<feature type="region of interest" description="Disordered" evidence="17">
    <location>
        <begin position="652"/>
        <end position="677"/>
    </location>
</feature>
<dbReference type="SUPFAM" id="SSF57903">
    <property type="entry name" value="FYVE/PHD zinc finger"/>
    <property type="match status" value="1"/>
</dbReference>
<evidence type="ECO:0000259" key="19">
    <source>
        <dbReference type="PROSITE" id="PS50826"/>
    </source>
</evidence>
<dbReference type="GO" id="GO:1901098">
    <property type="term" value="P:positive regulation of autophagosome maturation"/>
    <property type="evidence" value="ECO:0007669"/>
    <property type="project" value="TreeGrafter"/>
</dbReference>
<evidence type="ECO:0000256" key="12">
    <source>
        <dbReference type="ARBA" id="ARBA00023329"/>
    </source>
</evidence>
<protein>
    <recommendedName>
        <fullName evidence="14">FYVE and coiled-coil domain-containing protein 1</fullName>
    </recommendedName>
</protein>
<evidence type="ECO:0000256" key="9">
    <source>
        <dbReference type="ARBA" id="ARBA00022990"/>
    </source>
</evidence>
<reference evidence="21 22" key="1">
    <citation type="submission" date="2019-07" db="EMBL/GenBank/DDBJ databases">
        <title>Chromosome genome assembly for large yellow croaker.</title>
        <authorList>
            <person name="Xiao S."/>
        </authorList>
    </citation>
    <scope>NUCLEOTIDE SEQUENCE [LARGE SCALE GENOMIC DNA]</scope>
    <source>
        <strain evidence="21">JMULYC20181020</strain>
        <tissue evidence="21">Muscle</tissue>
    </source>
</reference>
<evidence type="ECO:0000256" key="7">
    <source>
        <dbReference type="ARBA" id="ARBA00022771"/>
    </source>
</evidence>
<dbReference type="SUPFAM" id="SSF140741">
    <property type="entry name" value="RUN domain-like"/>
    <property type="match status" value="1"/>
</dbReference>
<dbReference type="InterPro" id="IPR009038">
    <property type="entry name" value="GOLD_dom"/>
</dbReference>
<dbReference type="FunFam" id="3.30.40.10:FF:000341">
    <property type="entry name" value="FYVE and coiled-coil domain containing 1"/>
    <property type="match status" value="1"/>
</dbReference>
<dbReference type="FunFam" id="2.60.120.680:FF:000004">
    <property type="entry name" value="FYVE and coiled-coil domain containing 1"/>
    <property type="match status" value="1"/>
</dbReference>
<evidence type="ECO:0000259" key="20">
    <source>
        <dbReference type="PROSITE" id="PS50866"/>
    </source>
</evidence>
<comment type="caution">
    <text evidence="21">The sequence shown here is derived from an EMBL/GenBank/DDBJ whole genome shotgun (WGS) entry which is preliminary data.</text>
</comment>
<evidence type="ECO:0000256" key="5">
    <source>
        <dbReference type="ARBA" id="ARBA00022723"/>
    </source>
</evidence>
<evidence type="ECO:0000256" key="13">
    <source>
        <dbReference type="ARBA" id="ARBA00055152"/>
    </source>
</evidence>
<dbReference type="InterPro" id="IPR004012">
    <property type="entry name" value="Run_dom"/>
</dbReference>
<dbReference type="FunFam" id="1.20.58.900:FF:000010">
    <property type="entry name" value="FYVE and coiled-coil domain containing 1"/>
    <property type="match status" value="1"/>
</dbReference>
<evidence type="ECO:0000256" key="2">
    <source>
        <dbReference type="ARBA" id="ARBA00004371"/>
    </source>
</evidence>
<dbReference type="Gene3D" id="1.20.58.900">
    <property type="match status" value="1"/>
</dbReference>
<feature type="coiled-coil region" evidence="16">
    <location>
        <begin position="808"/>
        <end position="870"/>
    </location>
</feature>
<dbReference type="EMBL" id="REGW02000007">
    <property type="protein sequence ID" value="KAE8294245.1"/>
    <property type="molecule type" value="Genomic_DNA"/>
</dbReference>
<dbReference type="GO" id="GO:0008270">
    <property type="term" value="F:zinc ion binding"/>
    <property type="evidence" value="ECO:0007669"/>
    <property type="project" value="UniProtKB-KW"/>
</dbReference>
<dbReference type="SUPFAM" id="SSF101576">
    <property type="entry name" value="Supernatant protein factor (SPF), C-terminal domain"/>
    <property type="match status" value="1"/>
</dbReference>
<feature type="coiled-coil region" evidence="16">
    <location>
        <begin position="375"/>
        <end position="423"/>
    </location>
</feature>
<dbReference type="Gene3D" id="1.10.287.2610">
    <property type="match status" value="1"/>
</dbReference>
<dbReference type="PROSITE" id="PS50866">
    <property type="entry name" value="GOLD"/>
    <property type="match status" value="1"/>
</dbReference>
<evidence type="ECO:0000256" key="10">
    <source>
        <dbReference type="ARBA" id="ARBA00023054"/>
    </source>
</evidence>
<dbReference type="InterPro" id="IPR047337">
    <property type="entry name" value="FYVE_FYCO1"/>
</dbReference>
<dbReference type="InterPro" id="IPR017455">
    <property type="entry name" value="Znf_FYVE-rel"/>
</dbReference>
<feature type="compositionally biased region" description="Pro residues" evidence="17">
    <location>
        <begin position="1277"/>
        <end position="1292"/>
    </location>
</feature>
<dbReference type="Pfam" id="PF01363">
    <property type="entry name" value="FYVE"/>
    <property type="match status" value="1"/>
</dbReference>
<dbReference type="InterPro" id="IPR037213">
    <property type="entry name" value="Run_dom_sf"/>
</dbReference>
<keyword evidence="12" id="KW-0968">Cytoplasmic vesicle</keyword>
<evidence type="ECO:0000256" key="15">
    <source>
        <dbReference type="PROSITE-ProRule" id="PRU00091"/>
    </source>
</evidence>
<dbReference type="PANTHER" id="PTHR46753:SF2">
    <property type="entry name" value="FYVE AND COILED-COIL DOMAIN-CONTAINING PROTEIN 1"/>
    <property type="match status" value="1"/>
</dbReference>
<dbReference type="InterPro" id="IPR013083">
    <property type="entry name" value="Znf_RING/FYVE/PHD"/>
</dbReference>
<comment type="function">
    <text evidence="13">May mediate microtubule plus end-directed vesicle transport.</text>
</comment>
<feature type="domain" description="GOLD" evidence="20">
    <location>
        <begin position="1381"/>
        <end position="1500"/>
    </location>
</feature>
<feature type="region of interest" description="Disordered" evidence="17">
    <location>
        <begin position="474"/>
        <end position="500"/>
    </location>
</feature>
<evidence type="ECO:0000256" key="17">
    <source>
        <dbReference type="SAM" id="MobiDB-lite"/>
    </source>
</evidence>
<evidence type="ECO:0000256" key="4">
    <source>
        <dbReference type="ARBA" id="ARBA00022553"/>
    </source>
</evidence>
<proteinExistence type="predicted"/>
<dbReference type="GO" id="GO:0005770">
    <property type="term" value="C:late endosome"/>
    <property type="evidence" value="ECO:0007669"/>
    <property type="project" value="TreeGrafter"/>
</dbReference>
<dbReference type="InterPro" id="IPR011011">
    <property type="entry name" value="Znf_FYVE_PHD"/>
</dbReference>
<evidence type="ECO:0000256" key="6">
    <source>
        <dbReference type="ARBA" id="ARBA00022753"/>
    </source>
</evidence>
<dbReference type="Pfam" id="PF02759">
    <property type="entry name" value="RUN"/>
    <property type="match status" value="1"/>
</dbReference>
<feature type="coiled-coil region" evidence="16">
    <location>
        <begin position="959"/>
        <end position="1176"/>
    </location>
</feature>
<keyword evidence="8" id="KW-0862">Zinc</keyword>
<evidence type="ECO:0000256" key="11">
    <source>
        <dbReference type="ARBA" id="ARBA00023228"/>
    </source>
</evidence>
<accession>A0A6G0IRV1</accession>
<evidence type="ECO:0000313" key="22">
    <source>
        <dbReference type="Proteomes" id="UP000424527"/>
    </source>
</evidence>
<gene>
    <name evidence="21" type="ORF">D5F01_LYC07196</name>
</gene>
<feature type="domain" description="RUN" evidence="19">
    <location>
        <begin position="38"/>
        <end position="171"/>
    </location>
</feature>
<dbReference type="InterPro" id="IPR036598">
    <property type="entry name" value="GOLD_dom_sf"/>
</dbReference>
<feature type="domain" description="FYVE-type" evidence="18">
    <location>
        <begin position="1203"/>
        <end position="1261"/>
    </location>
</feature>
<dbReference type="InterPro" id="IPR000306">
    <property type="entry name" value="Znf_FYVE"/>
</dbReference>
<evidence type="ECO:0000256" key="14">
    <source>
        <dbReference type="ARBA" id="ARBA00073225"/>
    </source>
</evidence>
<comment type="subcellular location">
    <subcellularLocation>
        <location evidence="3">Cytoplasmic vesicle</location>
        <location evidence="3">Autophagosome</location>
    </subcellularLocation>
    <subcellularLocation>
        <location evidence="1">Endosome</location>
    </subcellularLocation>
    <subcellularLocation>
        <location evidence="2">Lysosome</location>
    </subcellularLocation>
</comment>
<evidence type="ECO:0000259" key="18">
    <source>
        <dbReference type="PROSITE" id="PS50178"/>
    </source>
</evidence>
<keyword evidence="7 15" id="KW-0863">Zinc-finger</keyword>
<dbReference type="Gene3D" id="3.30.40.10">
    <property type="entry name" value="Zinc/RING finger domain, C3HC4 (zinc finger)"/>
    <property type="match status" value="1"/>
</dbReference>
<evidence type="ECO:0000256" key="1">
    <source>
        <dbReference type="ARBA" id="ARBA00004177"/>
    </source>
</evidence>
<feature type="coiled-coil region" evidence="16">
    <location>
        <begin position="246"/>
        <end position="287"/>
    </location>
</feature>